<proteinExistence type="predicted"/>
<evidence type="ECO:0000313" key="2">
    <source>
        <dbReference type="EMBL" id="SKC23838.1"/>
    </source>
</evidence>
<gene>
    <name evidence="2" type="ORF">SAMN03080601_03123</name>
</gene>
<keyword evidence="1" id="KW-0472">Membrane</keyword>
<keyword evidence="3" id="KW-1185">Reference proteome</keyword>
<dbReference type="EMBL" id="FUYV01000022">
    <property type="protein sequence ID" value="SKC23838.1"/>
    <property type="molecule type" value="Genomic_DNA"/>
</dbReference>
<name>A0A1T5HT22_9BACT</name>
<dbReference type="STRING" id="889453.SAMN03080601_03123"/>
<protein>
    <recommendedName>
        <fullName evidence="4">DUF4249 domain-containing protein</fullName>
    </recommendedName>
</protein>
<accession>A0A1T5HT22</accession>
<organism evidence="2 3">
    <name type="scientific">Alkalitalea saponilacus</name>
    <dbReference type="NCBI Taxonomy" id="889453"/>
    <lineage>
        <taxon>Bacteria</taxon>
        <taxon>Pseudomonadati</taxon>
        <taxon>Bacteroidota</taxon>
        <taxon>Bacteroidia</taxon>
        <taxon>Marinilabiliales</taxon>
        <taxon>Marinilabiliaceae</taxon>
        <taxon>Alkalitalea</taxon>
    </lineage>
</organism>
<sequence>MPITSLLFQGGNLKNSKRHLCGFGFSGLKLVVLVLLISVLSCTKIIPPINDDEPHQYVLNCFLSPDHPIEVFISRTIPVLAKTNYSWEDEWDIKLYENDVLLPFVPEYADSSYLLYYSVQPGSHYRIEALNRNNNHLLTAEDVVPKRVSITELTELYPLYTDRHDTTFGQLTLRFNDDGNVSNYYEIVVGHGYNQRFKTSHTYKITHPVITHDSEYDLYPLTLLFTNELFRGEELVLDIAKDGYGGAIILKNVSYNYFMYKRYLYAHLENQNRKKDFAEISDPVMLYSNVNNGLGIFASHCQDIKWVDGN</sequence>
<keyword evidence="1" id="KW-1133">Transmembrane helix</keyword>
<evidence type="ECO:0008006" key="4">
    <source>
        <dbReference type="Google" id="ProtNLM"/>
    </source>
</evidence>
<keyword evidence="1" id="KW-0812">Transmembrane</keyword>
<dbReference type="Proteomes" id="UP000191055">
    <property type="component" value="Unassembled WGS sequence"/>
</dbReference>
<dbReference type="AlphaFoldDB" id="A0A1T5HT22"/>
<dbReference type="InterPro" id="IPR025345">
    <property type="entry name" value="DUF4249"/>
</dbReference>
<feature type="transmembrane region" description="Helical" evidence="1">
    <location>
        <begin position="20"/>
        <end position="40"/>
    </location>
</feature>
<evidence type="ECO:0000256" key="1">
    <source>
        <dbReference type="SAM" id="Phobius"/>
    </source>
</evidence>
<reference evidence="2 3" key="1">
    <citation type="submission" date="2017-02" db="EMBL/GenBank/DDBJ databases">
        <authorList>
            <person name="Peterson S.W."/>
        </authorList>
    </citation>
    <scope>NUCLEOTIDE SEQUENCE [LARGE SCALE GENOMIC DNA]</scope>
    <source>
        <strain evidence="2 3">DSM 24412</strain>
    </source>
</reference>
<evidence type="ECO:0000313" key="3">
    <source>
        <dbReference type="Proteomes" id="UP000191055"/>
    </source>
</evidence>
<dbReference type="Pfam" id="PF14054">
    <property type="entry name" value="DUF4249"/>
    <property type="match status" value="1"/>
</dbReference>